<feature type="domain" description="Thiamine phosphate synthase/TenI" evidence="1">
    <location>
        <begin position="11"/>
        <end position="162"/>
    </location>
</feature>
<accession>A0ABV7IQJ7</accession>
<dbReference type="Proteomes" id="UP001595604">
    <property type="component" value="Unassembled WGS sequence"/>
</dbReference>
<proteinExistence type="predicted"/>
<evidence type="ECO:0000259" key="1">
    <source>
        <dbReference type="Pfam" id="PF02581"/>
    </source>
</evidence>
<dbReference type="RefSeq" id="WP_379508337.1">
    <property type="nucleotide sequence ID" value="NZ_JBHRTQ010000002.1"/>
</dbReference>
<evidence type="ECO:0000313" key="2">
    <source>
        <dbReference type="EMBL" id="MFC3172943.1"/>
    </source>
</evidence>
<sequence>MWLVSDARNDAGLEAALARLPRGSGLVFRHYHLPPAQRVARFRALARAARGRGVAMAWAGSVREARAVGADACYGPAELLARGPGLARLVTAHSLAEIGKGRQARASALLLSPVFPTRSHPGAPGLGAVRFRLLAARSPVPVLALGGMDARRARALRAWGWAAIDGLASSFRA</sequence>
<comment type="caution">
    <text evidence="2">The sequence shown here is derived from an EMBL/GenBank/DDBJ whole genome shotgun (WGS) entry which is preliminary data.</text>
</comment>
<dbReference type="Pfam" id="PF02581">
    <property type="entry name" value="TMP-TENI"/>
    <property type="match status" value="1"/>
</dbReference>
<keyword evidence="3" id="KW-1185">Reference proteome</keyword>
<protein>
    <submittedName>
        <fullName evidence="2">Thiamine phosphate synthase</fullName>
    </submittedName>
</protein>
<dbReference type="EMBL" id="JBHRTQ010000002">
    <property type="protein sequence ID" value="MFC3172943.1"/>
    <property type="molecule type" value="Genomic_DNA"/>
</dbReference>
<evidence type="ECO:0000313" key="3">
    <source>
        <dbReference type="Proteomes" id="UP001595604"/>
    </source>
</evidence>
<dbReference type="InterPro" id="IPR022998">
    <property type="entry name" value="ThiamineP_synth_TenI"/>
</dbReference>
<dbReference type="Gene3D" id="3.20.20.70">
    <property type="entry name" value="Aldolase class I"/>
    <property type="match status" value="1"/>
</dbReference>
<gene>
    <name evidence="2" type="ORF">ACFOD9_01625</name>
</gene>
<dbReference type="InterPro" id="IPR013785">
    <property type="entry name" value="Aldolase_TIM"/>
</dbReference>
<dbReference type="InterPro" id="IPR036206">
    <property type="entry name" value="ThiamineP_synth_sf"/>
</dbReference>
<reference evidence="3" key="1">
    <citation type="journal article" date="2019" name="Int. J. Syst. Evol. Microbiol.">
        <title>The Global Catalogue of Microorganisms (GCM) 10K type strain sequencing project: providing services to taxonomists for standard genome sequencing and annotation.</title>
        <authorList>
            <consortium name="The Broad Institute Genomics Platform"/>
            <consortium name="The Broad Institute Genome Sequencing Center for Infectious Disease"/>
            <person name="Wu L."/>
            <person name="Ma J."/>
        </authorList>
    </citation>
    <scope>NUCLEOTIDE SEQUENCE [LARGE SCALE GENOMIC DNA]</scope>
    <source>
        <strain evidence="3">KCTC 42984</strain>
    </source>
</reference>
<name>A0ABV7IQJ7_9SPHN</name>
<dbReference type="SUPFAM" id="SSF51391">
    <property type="entry name" value="Thiamin phosphate synthase"/>
    <property type="match status" value="1"/>
</dbReference>
<organism evidence="2 3">
    <name type="scientific">Novosphingobium bradum</name>
    <dbReference type="NCBI Taxonomy" id="1737444"/>
    <lineage>
        <taxon>Bacteria</taxon>
        <taxon>Pseudomonadati</taxon>
        <taxon>Pseudomonadota</taxon>
        <taxon>Alphaproteobacteria</taxon>
        <taxon>Sphingomonadales</taxon>
        <taxon>Sphingomonadaceae</taxon>
        <taxon>Novosphingobium</taxon>
    </lineage>
</organism>